<feature type="transmembrane region" description="Helical" evidence="1">
    <location>
        <begin position="189"/>
        <end position="216"/>
    </location>
</feature>
<comment type="caution">
    <text evidence="2">The sequence shown here is derived from an EMBL/GenBank/DDBJ whole genome shotgun (WGS) entry which is preliminary data.</text>
</comment>
<gene>
    <name evidence="2" type="ORF">RE431_07940</name>
</gene>
<evidence type="ECO:0000313" key="3">
    <source>
        <dbReference type="Proteomes" id="UP001257234"/>
    </source>
</evidence>
<feature type="transmembrane region" description="Helical" evidence="1">
    <location>
        <begin position="6"/>
        <end position="23"/>
    </location>
</feature>
<feature type="transmembrane region" description="Helical" evidence="1">
    <location>
        <begin position="228"/>
        <end position="249"/>
    </location>
</feature>
<keyword evidence="1" id="KW-0472">Membrane</keyword>
<protein>
    <recommendedName>
        <fullName evidence="4">O-antigen polymerase</fullName>
    </recommendedName>
</protein>
<dbReference type="EMBL" id="JAVJIU010000003">
    <property type="protein sequence ID" value="MDR5590566.1"/>
    <property type="molecule type" value="Genomic_DNA"/>
</dbReference>
<keyword evidence="1" id="KW-1133">Transmembrane helix</keyword>
<keyword evidence="1" id="KW-0812">Transmembrane</keyword>
<feature type="transmembrane region" description="Helical" evidence="1">
    <location>
        <begin position="150"/>
        <end position="177"/>
    </location>
</feature>
<sequence>MNSQILLQILETLFLIPFLYEINQRVLESLRKRFHFFSKSKMNGLFFYHVLFGVIYYIYAWNHPSDSHRYFNIPKSSSNSWFSYLGTETTFIDFISYPFINYLGFTYEMMMLLFAWIGYWGFVLGFLFFKENIKEKVMVFKKVDLLTLILFFPNMHFWSASLGKGALIFFGLMLFAFSISRPMERKFGLILSSLLVFAIRPHMFLLICVGGLYGLYFGKNLISKRYKVFGGLAILLGLILIQDKILAVVNLGNSNNLIGDFLEFSSNRSDKLSTATSGLNMAGYSLPEKIFTFWFRPLFLDAPGFLGVIVSIENLIYLLLFGKILKLNFFKFWKNAPSHVKSCLMIFVLTSFAMTFIMSNLGIMIRQKTMIMYFMFFVIYYFLAYEKSTEVKLKLERLSASASYKAIKI</sequence>
<organism evidence="2 3">
    <name type="scientific">Christiangramia sediminicola</name>
    <dbReference type="NCBI Taxonomy" id="3073267"/>
    <lineage>
        <taxon>Bacteria</taxon>
        <taxon>Pseudomonadati</taxon>
        <taxon>Bacteroidota</taxon>
        <taxon>Flavobacteriia</taxon>
        <taxon>Flavobacteriales</taxon>
        <taxon>Flavobacteriaceae</taxon>
        <taxon>Christiangramia</taxon>
    </lineage>
</organism>
<keyword evidence="3" id="KW-1185">Reference proteome</keyword>
<evidence type="ECO:0000313" key="2">
    <source>
        <dbReference type="EMBL" id="MDR5590566.1"/>
    </source>
</evidence>
<feature type="transmembrane region" description="Helical" evidence="1">
    <location>
        <begin position="44"/>
        <end position="61"/>
    </location>
</feature>
<feature type="transmembrane region" description="Helical" evidence="1">
    <location>
        <begin position="343"/>
        <end position="363"/>
    </location>
</feature>
<feature type="transmembrane region" description="Helical" evidence="1">
    <location>
        <begin position="369"/>
        <end position="385"/>
    </location>
</feature>
<evidence type="ECO:0008006" key="4">
    <source>
        <dbReference type="Google" id="ProtNLM"/>
    </source>
</evidence>
<reference evidence="3" key="1">
    <citation type="submission" date="2023-07" db="EMBL/GenBank/DDBJ databases">
        <title>Christiangramia sp. SM2212., a novel bacterium of the family Flavobacteriaceae isolated from the sea sediment.</title>
        <authorList>
            <person name="Wang J."/>
            <person name="Zhang X."/>
        </authorList>
    </citation>
    <scope>NUCLEOTIDE SEQUENCE [LARGE SCALE GENOMIC DNA]</scope>
    <source>
        <strain evidence="3">SM2212</strain>
    </source>
</reference>
<proteinExistence type="predicted"/>
<feature type="transmembrane region" description="Helical" evidence="1">
    <location>
        <begin position="109"/>
        <end position="129"/>
    </location>
</feature>
<name>A0ABU1EQA0_9FLAO</name>
<evidence type="ECO:0000256" key="1">
    <source>
        <dbReference type="SAM" id="Phobius"/>
    </source>
</evidence>
<feature type="transmembrane region" description="Helical" evidence="1">
    <location>
        <begin position="302"/>
        <end position="322"/>
    </location>
</feature>
<dbReference type="Proteomes" id="UP001257234">
    <property type="component" value="Unassembled WGS sequence"/>
</dbReference>
<accession>A0ABU1EQA0</accession>